<sequence>MRGLSVGFKDFQSKNVPGKSRVDTMVDSCCFFMDLTGVDRSLSSFLLLFCTIIIEFCKSVVSIVNVKHTSCLCCQRFPFNARCACVLYEKRG</sequence>
<dbReference type="EMBL" id="CM009301">
    <property type="protein sequence ID" value="PNT10005.1"/>
    <property type="molecule type" value="Genomic_DNA"/>
</dbReference>
<evidence type="ECO:0000256" key="1">
    <source>
        <dbReference type="SAM" id="Phobius"/>
    </source>
</evidence>
<reference evidence="2 3" key="1">
    <citation type="journal article" date="2006" name="Science">
        <title>The genome of black cottonwood, Populus trichocarpa (Torr. &amp; Gray).</title>
        <authorList>
            <person name="Tuskan G.A."/>
            <person name="Difazio S."/>
            <person name="Jansson S."/>
            <person name="Bohlmann J."/>
            <person name="Grigoriev I."/>
            <person name="Hellsten U."/>
            <person name="Putnam N."/>
            <person name="Ralph S."/>
            <person name="Rombauts S."/>
            <person name="Salamov A."/>
            <person name="Schein J."/>
            <person name="Sterck L."/>
            <person name="Aerts A."/>
            <person name="Bhalerao R.R."/>
            <person name="Bhalerao R.P."/>
            <person name="Blaudez D."/>
            <person name="Boerjan W."/>
            <person name="Brun A."/>
            <person name="Brunner A."/>
            <person name="Busov V."/>
            <person name="Campbell M."/>
            <person name="Carlson J."/>
            <person name="Chalot M."/>
            <person name="Chapman J."/>
            <person name="Chen G.L."/>
            <person name="Cooper D."/>
            <person name="Coutinho P.M."/>
            <person name="Couturier J."/>
            <person name="Covert S."/>
            <person name="Cronk Q."/>
            <person name="Cunningham R."/>
            <person name="Davis J."/>
            <person name="Degroeve S."/>
            <person name="Dejardin A."/>
            <person name="Depamphilis C."/>
            <person name="Detter J."/>
            <person name="Dirks B."/>
            <person name="Dubchak I."/>
            <person name="Duplessis S."/>
            <person name="Ehlting J."/>
            <person name="Ellis B."/>
            <person name="Gendler K."/>
            <person name="Goodstein D."/>
            <person name="Gribskov M."/>
            <person name="Grimwood J."/>
            <person name="Groover A."/>
            <person name="Gunter L."/>
            <person name="Hamberger B."/>
            <person name="Heinze B."/>
            <person name="Helariutta Y."/>
            <person name="Henrissat B."/>
            <person name="Holligan D."/>
            <person name="Holt R."/>
            <person name="Huang W."/>
            <person name="Islam-Faridi N."/>
            <person name="Jones S."/>
            <person name="Jones-Rhoades M."/>
            <person name="Jorgensen R."/>
            <person name="Joshi C."/>
            <person name="Kangasjarvi J."/>
            <person name="Karlsson J."/>
            <person name="Kelleher C."/>
            <person name="Kirkpatrick R."/>
            <person name="Kirst M."/>
            <person name="Kohler A."/>
            <person name="Kalluri U."/>
            <person name="Larimer F."/>
            <person name="Leebens-Mack J."/>
            <person name="Leple J.C."/>
            <person name="Locascio P."/>
            <person name="Lou Y."/>
            <person name="Lucas S."/>
            <person name="Martin F."/>
            <person name="Montanini B."/>
            <person name="Napoli C."/>
            <person name="Nelson D.R."/>
            <person name="Nelson C."/>
            <person name="Nieminen K."/>
            <person name="Nilsson O."/>
            <person name="Pereda V."/>
            <person name="Peter G."/>
            <person name="Philippe R."/>
            <person name="Pilate G."/>
            <person name="Poliakov A."/>
            <person name="Razumovskaya J."/>
            <person name="Richardson P."/>
            <person name="Rinaldi C."/>
            <person name="Ritland K."/>
            <person name="Rouze P."/>
            <person name="Ryaboy D."/>
            <person name="Schmutz J."/>
            <person name="Schrader J."/>
            <person name="Segerman B."/>
            <person name="Shin H."/>
            <person name="Siddiqui A."/>
            <person name="Sterky F."/>
            <person name="Terry A."/>
            <person name="Tsai C.J."/>
            <person name="Uberbacher E."/>
            <person name="Unneberg P."/>
            <person name="Vahala J."/>
            <person name="Wall K."/>
            <person name="Wessler S."/>
            <person name="Yang G."/>
            <person name="Yin T."/>
            <person name="Douglas C."/>
            <person name="Marra M."/>
            <person name="Sandberg G."/>
            <person name="Van de Peer Y."/>
            <person name="Rokhsar D."/>
        </authorList>
    </citation>
    <scope>NUCLEOTIDE SEQUENCE [LARGE SCALE GENOMIC DNA]</scope>
    <source>
        <strain evidence="3">cv. Nisqually</strain>
    </source>
</reference>
<evidence type="ECO:0000313" key="2">
    <source>
        <dbReference type="EMBL" id="PNT10005.1"/>
    </source>
</evidence>
<dbReference type="AlphaFoldDB" id="B9I362"/>
<accession>B9I362</accession>
<dbReference type="InParanoid" id="B9I362"/>
<keyword evidence="1" id="KW-1133">Transmembrane helix</keyword>
<feature type="transmembrane region" description="Helical" evidence="1">
    <location>
        <begin position="42"/>
        <end position="66"/>
    </location>
</feature>
<dbReference type="HOGENOM" id="CLU_2417346_0_0_1"/>
<evidence type="ECO:0000313" key="3">
    <source>
        <dbReference type="Proteomes" id="UP000006729"/>
    </source>
</evidence>
<keyword evidence="1" id="KW-0812">Transmembrane</keyword>
<dbReference type="Proteomes" id="UP000006729">
    <property type="component" value="Chromosome 12"/>
</dbReference>
<keyword evidence="1" id="KW-0472">Membrane</keyword>
<name>B9I362_POPTR</name>
<organism evidence="2 3">
    <name type="scientific">Populus trichocarpa</name>
    <name type="common">Western balsam poplar</name>
    <name type="synonym">Populus balsamifera subsp. trichocarpa</name>
    <dbReference type="NCBI Taxonomy" id="3694"/>
    <lineage>
        <taxon>Eukaryota</taxon>
        <taxon>Viridiplantae</taxon>
        <taxon>Streptophyta</taxon>
        <taxon>Embryophyta</taxon>
        <taxon>Tracheophyta</taxon>
        <taxon>Spermatophyta</taxon>
        <taxon>Magnoliopsida</taxon>
        <taxon>eudicotyledons</taxon>
        <taxon>Gunneridae</taxon>
        <taxon>Pentapetalae</taxon>
        <taxon>rosids</taxon>
        <taxon>fabids</taxon>
        <taxon>Malpighiales</taxon>
        <taxon>Salicaceae</taxon>
        <taxon>Saliceae</taxon>
        <taxon>Populus</taxon>
    </lineage>
</organism>
<proteinExistence type="predicted"/>
<keyword evidence="3" id="KW-1185">Reference proteome</keyword>
<gene>
    <name evidence="2" type="ORF">POPTR_012G076900</name>
</gene>
<protein>
    <submittedName>
        <fullName evidence="2">Uncharacterized protein</fullName>
    </submittedName>
</protein>